<sequence>MQPTKTTPVGVWLNLAALVMDNKWLVRDLLQDRTGGMPWNGYRVLRRVEREPMSQGELAERMDIDAPAASVLVTDLVGRGYVERVTDPGDGRRKLVRITGAGRGLLEGLRSAADVIPPPVSTLTLSERRELTRLIEKMREASEHA</sequence>
<organism evidence="5 6">
    <name type="scientific">Flexivirga oryzae</name>
    <dbReference type="NCBI Taxonomy" id="1794944"/>
    <lineage>
        <taxon>Bacteria</taxon>
        <taxon>Bacillati</taxon>
        <taxon>Actinomycetota</taxon>
        <taxon>Actinomycetes</taxon>
        <taxon>Micrococcales</taxon>
        <taxon>Dermacoccaceae</taxon>
        <taxon>Flexivirga</taxon>
    </lineage>
</organism>
<dbReference type="SUPFAM" id="SSF46785">
    <property type="entry name" value="Winged helix' DNA-binding domain"/>
    <property type="match status" value="1"/>
</dbReference>
<accession>A0A839N6X6</accession>
<dbReference type="Proteomes" id="UP000559182">
    <property type="component" value="Unassembled WGS sequence"/>
</dbReference>
<dbReference type="RefSeq" id="WP_183319667.1">
    <property type="nucleotide sequence ID" value="NZ_JACHVQ010000001.1"/>
</dbReference>
<dbReference type="EMBL" id="JACHVQ010000001">
    <property type="protein sequence ID" value="MBB2891396.1"/>
    <property type="molecule type" value="Genomic_DNA"/>
</dbReference>
<dbReference type="GO" id="GO:0003700">
    <property type="term" value="F:DNA-binding transcription factor activity"/>
    <property type="evidence" value="ECO:0007669"/>
    <property type="project" value="InterPro"/>
</dbReference>
<keyword evidence="6" id="KW-1185">Reference proteome</keyword>
<gene>
    <name evidence="5" type="ORF">FHU39_001380</name>
</gene>
<keyword evidence="2 5" id="KW-0238">DNA-binding</keyword>
<dbReference type="GO" id="GO:0003677">
    <property type="term" value="F:DNA binding"/>
    <property type="evidence" value="ECO:0007669"/>
    <property type="project" value="UniProtKB-KW"/>
</dbReference>
<feature type="domain" description="HTH marR-type" evidence="4">
    <location>
        <begin position="6"/>
        <end position="140"/>
    </location>
</feature>
<keyword evidence="3" id="KW-0804">Transcription</keyword>
<dbReference type="GO" id="GO:0006950">
    <property type="term" value="P:response to stress"/>
    <property type="evidence" value="ECO:0007669"/>
    <property type="project" value="TreeGrafter"/>
</dbReference>
<evidence type="ECO:0000256" key="3">
    <source>
        <dbReference type="ARBA" id="ARBA00023163"/>
    </source>
</evidence>
<evidence type="ECO:0000313" key="5">
    <source>
        <dbReference type="EMBL" id="MBB2891396.1"/>
    </source>
</evidence>
<dbReference type="InterPro" id="IPR039422">
    <property type="entry name" value="MarR/SlyA-like"/>
</dbReference>
<dbReference type="PROSITE" id="PS50995">
    <property type="entry name" value="HTH_MARR_2"/>
    <property type="match status" value="1"/>
</dbReference>
<dbReference type="PANTHER" id="PTHR33164">
    <property type="entry name" value="TRANSCRIPTIONAL REGULATOR, MARR FAMILY"/>
    <property type="match status" value="1"/>
</dbReference>
<dbReference type="PROSITE" id="PS01117">
    <property type="entry name" value="HTH_MARR_1"/>
    <property type="match status" value="1"/>
</dbReference>
<evidence type="ECO:0000256" key="2">
    <source>
        <dbReference type="ARBA" id="ARBA00023125"/>
    </source>
</evidence>
<proteinExistence type="predicted"/>
<dbReference type="InterPro" id="IPR023187">
    <property type="entry name" value="Tscrpt_reg_MarR-type_CS"/>
</dbReference>
<evidence type="ECO:0000259" key="4">
    <source>
        <dbReference type="PROSITE" id="PS50995"/>
    </source>
</evidence>
<protein>
    <submittedName>
        <fullName evidence="5">DNA-binding MarR family transcriptional regulator</fullName>
    </submittedName>
</protein>
<dbReference type="InterPro" id="IPR000835">
    <property type="entry name" value="HTH_MarR-typ"/>
</dbReference>
<name>A0A839N6X6_9MICO</name>
<dbReference type="PANTHER" id="PTHR33164:SF43">
    <property type="entry name" value="HTH-TYPE TRANSCRIPTIONAL REPRESSOR YETL"/>
    <property type="match status" value="1"/>
</dbReference>
<dbReference type="InterPro" id="IPR036390">
    <property type="entry name" value="WH_DNA-bd_sf"/>
</dbReference>
<dbReference type="CDD" id="cd00090">
    <property type="entry name" value="HTH_ARSR"/>
    <property type="match status" value="1"/>
</dbReference>
<comment type="caution">
    <text evidence="5">The sequence shown here is derived from an EMBL/GenBank/DDBJ whole genome shotgun (WGS) entry which is preliminary data.</text>
</comment>
<evidence type="ECO:0000313" key="6">
    <source>
        <dbReference type="Proteomes" id="UP000559182"/>
    </source>
</evidence>
<dbReference type="Pfam" id="PF12802">
    <property type="entry name" value="MarR_2"/>
    <property type="match status" value="1"/>
</dbReference>
<dbReference type="InterPro" id="IPR011991">
    <property type="entry name" value="ArsR-like_HTH"/>
</dbReference>
<dbReference type="AlphaFoldDB" id="A0A839N6X6"/>
<evidence type="ECO:0000256" key="1">
    <source>
        <dbReference type="ARBA" id="ARBA00023015"/>
    </source>
</evidence>
<dbReference type="SMART" id="SM00347">
    <property type="entry name" value="HTH_MARR"/>
    <property type="match status" value="1"/>
</dbReference>
<dbReference type="InterPro" id="IPR036388">
    <property type="entry name" value="WH-like_DNA-bd_sf"/>
</dbReference>
<keyword evidence="1" id="KW-0805">Transcription regulation</keyword>
<reference evidence="5 6" key="1">
    <citation type="submission" date="2020-08" db="EMBL/GenBank/DDBJ databases">
        <title>Sequencing the genomes of 1000 actinobacteria strains.</title>
        <authorList>
            <person name="Klenk H.-P."/>
        </authorList>
    </citation>
    <scope>NUCLEOTIDE SEQUENCE [LARGE SCALE GENOMIC DNA]</scope>
    <source>
        <strain evidence="5 6">DSM 105369</strain>
    </source>
</reference>
<dbReference type="Gene3D" id="1.10.10.10">
    <property type="entry name" value="Winged helix-like DNA-binding domain superfamily/Winged helix DNA-binding domain"/>
    <property type="match status" value="1"/>
</dbReference>
<dbReference type="PRINTS" id="PR00598">
    <property type="entry name" value="HTHMARR"/>
</dbReference>